<evidence type="ECO:0000256" key="6">
    <source>
        <dbReference type="ARBA" id="ARBA00023212"/>
    </source>
</evidence>
<dbReference type="SMART" id="SM00320">
    <property type="entry name" value="WD40"/>
    <property type="match status" value="5"/>
</dbReference>
<gene>
    <name evidence="9" type="ORF">PNEJI1_001285</name>
</gene>
<evidence type="ECO:0000256" key="4">
    <source>
        <dbReference type="ARBA" id="ARBA00022737"/>
    </source>
</evidence>
<keyword evidence="2 7" id="KW-0963">Cytoplasm</keyword>
<evidence type="ECO:0000313" key="9">
    <source>
        <dbReference type="EMBL" id="CCJ29456.1"/>
    </source>
</evidence>
<dbReference type="InterPro" id="IPR015943">
    <property type="entry name" value="WD40/YVTN_repeat-like_dom_sf"/>
</dbReference>
<dbReference type="InterPro" id="IPR001680">
    <property type="entry name" value="WD40_rpt"/>
</dbReference>
<dbReference type="SUPFAM" id="SSF50978">
    <property type="entry name" value="WD40 repeat-like"/>
    <property type="match status" value="1"/>
</dbReference>
<evidence type="ECO:0000256" key="1">
    <source>
        <dbReference type="ARBA" id="ARBA00006260"/>
    </source>
</evidence>
<comment type="caution">
    <text evidence="9">The sequence shown here is derived from an EMBL/GenBank/DDBJ whole genome shotgun (WGS) entry which is preliminary data.</text>
</comment>
<dbReference type="AlphaFoldDB" id="L0PAP4"/>
<dbReference type="Proteomes" id="UP000010422">
    <property type="component" value="Unassembled WGS sequence"/>
</dbReference>
<dbReference type="GO" id="GO:0005885">
    <property type="term" value="C:Arp2/3 protein complex"/>
    <property type="evidence" value="ECO:0007669"/>
    <property type="project" value="UniProtKB-UniRule"/>
</dbReference>
<evidence type="ECO:0000256" key="8">
    <source>
        <dbReference type="PROSITE-ProRule" id="PRU00221"/>
    </source>
</evidence>
<protein>
    <recommendedName>
        <fullName evidence="7">Actin-related protein 2/3 complex subunit</fullName>
    </recommendedName>
</protein>
<dbReference type="STRING" id="1209962.L0PAP4"/>
<keyword evidence="4" id="KW-0677">Repeat</keyword>
<evidence type="ECO:0000256" key="7">
    <source>
        <dbReference type="PIRNR" id="PIRNR038093"/>
    </source>
</evidence>
<dbReference type="PROSITE" id="PS50294">
    <property type="entry name" value="WD_REPEATS_REGION"/>
    <property type="match status" value="1"/>
</dbReference>
<proteinExistence type="inferred from homology"/>
<keyword evidence="6 7" id="KW-0206">Cytoskeleton</keyword>
<comment type="subcellular location">
    <subcellularLocation>
        <location evidence="7">Cytoplasm</location>
        <location evidence="7">Cytoskeleton</location>
        <location evidence="7">Actin patch</location>
    </subcellularLocation>
</comment>
<name>L0PAP4_PNEJI</name>
<dbReference type="Gene3D" id="2.130.10.10">
    <property type="entry name" value="YVTN repeat-like/Quinoprotein amine dehydrogenase"/>
    <property type="match status" value="1"/>
</dbReference>
<dbReference type="InterPro" id="IPR017383">
    <property type="entry name" value="ARPC1"/>
</dbReference>
<evidence type="ECO:0000313" key="10">
    <source>
        <dbReference type="Proteomes" id="UP000010422"/>
    </source>
</evidence>
<dbReference type="FunCoup" id="L0PAP4">
    <property type="interactions" value="309"/>
</dbReference>
<evidence type="ECO:0000256" key="2">
    <source>
        <dbReference type="ARBA" id="ARBA00022490"/>
    </source>
</evidence>
<keyword evidence="5 7" id="KW-0009">Actin-binding</keyword>
<dbReference type="Pfam" id="PF00400">
    <property type="entry name" value="WD40"/>
    <property type="match status" value="2"/>
</dbReference>
<sequence>MVNIGTTVLQFGAPITAHAFNKQKNPNRVEVVLSSSNCVEIYESKDTGFEFKDSLVGHDKLVTSLDWAPRTNKIVTCSQDRNAYVWNPSQDGSWKPTLVLLRINRAATCVRWSPNEDKFAVASGAKVISVCYFEEQNDWWVSKHIKKPIRSTVLSVDWHPANVLLASGSVDMKARVFSTYIKDIDQKPEPTVWGTRLPFNTVCGEFSSITGGWVYEAKFSPSGNALAFTAHSSSITIVYPSGNENPPVIFTVNLSQLPYVTLVWINEFEIIFAGYSSQLACFRGNINGWKFVREIDGLQPKIRDDDLENYTFNTLKNSFRDMDLKGNSEDMSLSTIHQNTITQLFIYQKNETSTILSSSGIDGKLIIWRL</sequence>
<dbReference type="PANTHER" id="PTHR10709:SF2">
    <property type="entry name" value="ACTIN-RELATED PROTEIN 2_3 COMPLEX SUBUNIT"/>
    <property type="match status" value="1"/>
</dbReference>
<reference evidence="9 10" key="1">
    <citation type="journal article" date="2012" name="MBio">
        <title>De novo assembly of the Pneumocystis jirovecii genome from a single bronchoalveolar lavage fluid specimen from a patient.</title>
        <authorList>
            <person name="Cisse O.H."/>
            <person name="Pagni M."/>
            <person name="Hauser P.M."/>
        </authorList>
    </citation>
    <scope>NUCLEOTIDE SEQUENCE [LARGE SCALE GENOMIC DNA]</scope>
    <source>
        <strain evidence="9 10">SE8</strain>
    </source>
</reference>
<dbReference type="EMBL" id="CAKM01000186">
    <property type="protein sequence ID" value="CCJ29456.1"/>
    <property type="molecule type" value="Genomic_DNA"/>
</dbReference>
<dbReference type="InterPro" id="IPR036322">
    <property type="entry name" value="WD40_repeat_dom_sf"/>
</dbReference>
<dbReference type="GO" id="GO:0030479">
    <property type="term" value="C:actin cortical patch"/>
    <property type="evidence" value="ECO:0007669"/>
    <property type="project" value="UniProtKB-SubCell"/>
</dbReference>
<organism evidence="10">
    <name type="scientific">Pneumocystis jirovecii</name>
    <name type="common">Human pneumocystis pneumonia agent</name>
    <dbReference type="NCBI Taxonomy" id="42068"/>
    <lineage>
        <taxon>Eukaryota</taxon>
        <taxon>Fungi</taxon>
        <taxon>Dikarya</taxon>
        <taxon>Ascomycota</taxon>
        <taxon>Taphrinomycotina</taxon>
        <taxon>Pneumocystomycetes</taxon>
        <taxon>Pneumocystaceae</taxon>
        <taxon>Pneumocystis</taxon>
    </lineage>
</organism>
<dbReference type="PIRSF" id="PIRSF038093">
    <property type="entry name" value="ARP2/3_su1"/>
    <property type="match status" value="1"/>
</dbReference>
<feature type="repeat" description="WD" evidence="8">
    <location>
        <begin position="55"/>
        <end position="87"/>
    </location>
</feature>
<dbReference type="InParanoid" id="L0PAP4"/>
<comment type="function">
    <text evidence="7">Functions as component of the Arp2/3 complex which is involved in regulation of actin polymerization and together with an activating nucleation-promoting factor (NPF) mediates the formation of branched actin networks.</text>
</comment>
<evidence type="ECO:0000256" key="3">
    <source>
        <dbReference type="ARBA" id="ARBA00022574"/>
    </source>
</evidence>
<dbReference type="VEuPathDB" id="FungiDB:PNEJI1_001285"/>
<dbReference type="GO" id="GO:0034314">
    <property type="term" value="P:Arp2/3 complex-mediated actin nucleation"/>
    <property type="evidence" value="ECO:0007669"/>
    <property type="project" value="UniProtKB-UniRule"/>
</dbReference>
<keyword evidence="3 8" id="KW-0853">WD repeat</keyword>
<dbReference type="GO" id="GO:0051015">
    <property type="term" value="F:actin filament binding"/>
    <property type="evidence" value="ECO:0007669"/>
    <property type="project" value="TreeGrafter"/>
</dbReference>
<dbReference type="PANTHER" id="PTHR10709">
    <property type="entry name" value="ACTIN-RELATED PROTEIN 2/3 COMPLEX SUBUNIT 1"/>
    <property type="match status" value="1"/>
</dbReference>
<dbReference type="PROSITE" id="PS50082">
    <property type="entry name" value="WD_REPEATS_2"/>
    <property type="match status" value="1"/>
</dbReference>
<accession>L0PAP4</accession>
<comment type="similarity">
    <text evidence="1 7">Belongs to the WD repeat ARPC1 family.</text>
</comment>
<evidence type="ECO:0000256" key="5">
    <source>
        <dbReference type="ARBA" id="ARBA00023203"/>
    </source>
</evidence>